<organism evidence="1">
    <name type="scientific">Manihot esculenta</name>
    <name type="common">Cassava</name>
    <name type="synonym">Jatropha manihot</name>
    <dbReference type="NCBI Taxonomy" id="3983"/>
    <lineage>
        <taxon>Eukaryota</taxon>
        <taxon>Viridiplantae</taxon>
        <taxon>Streptophyta</taxon>
        <taxon>Embryophyta</taxon>
        <taxon>Tracheophyta</taxon>
        <taxon>Spermatophyta</taxon>
        <taxon>Magnoliopsida</taxon>
        <taxon>eudicotyledons</taxon>
        <taxon>Gunneridae</taxon>
        <taxon>Pentapetalae</taxon>
        <taxon>rosids</taxon>
        <taxon>fabids</taxon>
        <taxon>Malpighiales</taxon>
        <taxon>Euphorbiaceae</taxon>
        <taxon>Crotonoideae</taxon>
        <taxon>Manihoteae</taxon>
        <taxon>Manihot</taxon>
    </lineage>
</organism>
<protein>
    <submittedName>
        <fullName evidence="1">Uncharacterized protein</fullName>
    </submittedName>
</protein>
<accession>A0A2C9V4Z2</accession>
<dbReference type="AlphaFoldDB" id="A0A2C9V4Z2"/>
<sequence length="151" mass="17207">MYGIKQVYRLHVRLATGPGGLKPTWILAPVAVRFSGRYSPAAITETSTEADKSYYKAWERSNRLSLNLIKMTMAENVKPPMPKMDNAREYMLKIKEYSQSDITDKSIVGILMSELMTKKFNWLQPIHDHVTGMQNLAAMLKSMSMNIDLGY</sequence>
<proteinExistence type="predicted"/>
<reference evidence="1" key="1">
    <citation type="submission" date="2016-02" db="EMBL/GenBank/DDBJ databases">
        <title>WGS assembly of Manihot esculenta.</title>
        <authorList>
            <person name="Bredeson J.V."/>
            <person name="Prochnik S.E."/>
            <person name="Lyons J.B."/>
            <person name="Schmutz J."/>
            <person name="Grimwood J."/>
            <person name="Vrebalov J."/>
            <person name="Bart R.S."/>
            <person name="Amuge T."/>
            <person name="Ferguson M.E."/>
            <person name="Green R."/>
            <person name="Putnam N."/>
            <person name="Stites J."/>
            <person name="Rounsley S."/>
            <person name="Rokhsar D.S."/>
        </authorList>
    </citation>
    <scope>NUCLEOTIDE SEQUENCE [LARGE SCALE GENOMIC DNA]</scope>
    <source>
        <tissue evidence="1">Leaf</tissue>
    </source>
</reference>
<name>A0A2C9V4Z2_MANES</name>
<evidence type="ECO:0000313" key="1">
    <source>
        <dbReference type="EMBL" id="OAY39433.1"/>
    </source>
</evidence>
<dbReference type="EMBL" id="CM004396">
    <property type="protein sequence ID" value="OAY39433.1"/>
    <property type="molecule type" value="Genomic_DNA"/>
</dbReference>
<gene>
    <name evidence="1" type="ORF">MANES_10G094500</name>
</gene>